<sequence length="150" mass="16175">MPVIEESVFIACPPQEVFDFVVKPENLPIWDSSIITAAQVGEEPIGVGTRADGTSKIMGRHFDWTVIVKDYDPPLRYSSHSVGGSMEFTVTNVLEPAEGGTTLTYRIDAATGLGGVFGRLADPFVARAQGRTVRANLETLAELLADHPDS</sequence>
<name>A0ABP7KNJ6_9MICO</name>
<evidence type="ECO:0000313" key="1">
    <source>
        <dbReference type="EMBL" id="GAA3881567.1"/>
    </source>
</evidence>
<dbReference type="Pfam" id="PF10604">
    <property type="entry name" value="Polyketide_cyc2"/>
    <property type="match status" value="1"/>
</dbReference>
<comment type="caution">
    <text evidence="1">The sequence shown here is derived from an EMBL/GenBank/DDBJ whole genome shotgun (WGS) entry which is preliminary data.</text>
</comment>
<proteinExistence type="predicted"/>
<accession>A0ABP7KNJ6</accession>
<evidence type="ECO:0008006" key="3">
    <source>
        <dbReference type="Google" id="ProtNLM"/>
    </source>
</evidence>
<dbReference type="SUPFAM" id="SSF55961">
    <property type="entry name" value="Bet v1-like"/>
    <property type="match status" value="1"/>
</dbReference>
<organism evidence="1 2">
    <name type="scientific">Leifsonia kafniensis</name>
    <dbReference type="NCBI Taxonomy" id="475957"/>
    <lineage>
        <taxon>Bacteria</taxon>
        <taxon>Bacillati</taxon>
        <taxon>Actinomycetota</taxon>
        <taxon>Actinomycetes</taxon>
        <taxon>Micrococcales</taxon>
        <taxon>Microbacteriaceae</taxon>
        <taxon>Leifsonia</taxon>
    </lineage>
</organism>
<dbReference type="EMBL" id="BAABCN010000007">
    <property type="protein sequence ID" value="GAA3881567.1"/>
    <property type="molecule type" value="Genomic_DNA"/>
</dbReference>
<evidence type="ECO:0000313" key="2">
    <source>
        <dbReference type="Proteomes" id="UP001501803"/>
    </source>
</evidence>
<dbReference type="InterPro" id="IPR019587">
    <property type="entry name" value="Polyketide_cyclase/dehydratase"/>
</dbReference>
<dbReference type="RefSeq" id="WP_345067014.1">
    <property type="nucleotide sequence ID" value="NZ_BAABCN010000007.1"/>
</dbReference>
<dbReference type="InterPro" id="IPR023393">
    <property type="entry name" value="START-like_dom_sf"/>
</dbReference>
<keyword evidence="2" id="KW-1185">Reference proteome</keyword>
<dbReference type="Gene3D" id="3.30.530.20">
    <property type="match status" value="1"/>
</dbReference>
<reference evidence="2" key="1">
    <citation type="journal article" date="2019" name="Int. J. Syst. Evol. Microbiol.">
        <title>The Global Catalogue of Microorganisms (GCM) 10K type strain sequencing project: providing services to taxonomists for standard genome sequencing and annotation.</title>
        <authorList>
            <consortium name="The Broad Institute Genomics Platform"/>
            <consortium name="The Broad Institute Genome Sequencing Center for Infectious Disease"/>
            <person name="Wu L."/>
            <person name="Ma J."/>
        </authorList>
    </citation>
    <scope>NUCLEOTIDE SEQUENCE [LARGE SCALE GENOMIC DNA]</scope>
    <source>
        <strain evidence="2">JCM 17021</strain>
    </source>
</reference>
<dbReference type="Proteomes" id="UP001501803">
    <property type="component" value="Unassembled WGS sequence"/>
</dbReference>
<gene>
    <name evidence="1" type="ORF">GCM10022381_24780</name>
</gene>
<protein>
    <recommendedName>
        <fullName evidence="3">Polyketide cyclase</fullName>
    </recommendedName>
</protein>